<reference evidence="2 3" key="1">
    <citation type="journal article" date="2011" name="Stand. Genomic Sci.">
        <title>Complete genome sequence of Mycobacterium sp. strain (Spyr1) and reclassification to Mycobacterium gilvum Spyr1.</title>
        <authorList>
            <person name="Kallimanis A."/>
            <person name="Karabika E."/>
            <person name="Mavromatis K."/>
            <person name="Lapidus A."/>
            <person name="Labutti K.M."/>
            <person name="Liolios K."/>
            <person name="Ivanova N."/>
            <person name="Goodwin L."/>
            <person name="Woyke T."/>
            <person name="Velentzas A.D."/>
            <person name="Perisynakis A."/>
            <person name="Ouzounis C.C."/>
            <person name="Kyrpides N.C."/>
            <person name="Koukkou A.I."/>
            <person name="Drainas C."/>
        </authorList>
    </citation>
    <scope>NUCLEOTIDE SEQUENCE [LARGE SCALE GENOMIC DNA]</scope>
    <source>
        <strain evidence="3">DSM 45189 / LMG 24558 / Spyr1</strain>
    </source>
</reference>
<gene>
    <name evidence="2" type="ordered locus">Mspyr1_14360</name>
</gene>
<keyword evidence="3" id="KW-1185">Reference proteome</keyword>
<dbReference type="AlphaFoldDB" id="E6TK21"/>
<dbReference type="EMBL" id="CP002385">
    <property type="protein sequence ID" value="ADT98110.1"/>
    <property type="molecule type" value="Genomic_DNA"/>
</dbReference>
<dbReference type="RefSeq" id="WP_013471022.1">
    <property type="nucleotide sequence ID" value="NC_014814.1"/>
</dbReference>
<name>E6TK21_MYCSR</name>
<proteinExistence type="predicted"/>
<organism evidence="2 3">
    <name type="scientific">Mycolicibacterium gilvum (strain DSM 45189 / LMG 24558 / Spyr1)</name>
    <name type="common">Mycobacterium gilvum</name>
    <dbReference type="NCBI Taxonomy" id="278137"/>
    <lineage>
        <taxon>Bacteria</taxon>
        <taxon>Bacillati</taxon>
        <taxon>Actinomycetota</taxon>
        <taxon>Actinomycetes</taxon>
        <taxon>Mycobacteriales</taxon>
        <taxon>Mycobacteriaceae</taxon>
        <taxon>Mycolicibacterium</taxon>
    </lineage>
</organism>
<accession>E6TK21</accession>
<dbReference type="KEGG" id="msp:Mspyr1_14360"/>
<sequence length="51" mass="5841">MHENNPESGMPEDATQATEEQRDMQEKLDHADDDPNAPARSQTYRDIPDEN</sequence>
<dbReference type="HOGENOM" id="CLU_212721_0_0_11"/>
<dbReference type="Proteomes" id="UP000008916">
    <property type="component" value="Chromosome"/>
</dbReference>
<evidence type="ECO:0000256" key="1">
    <source>
        <dbReference type="SAM" id="MobiDB-lite"/>
    </source>
</evidence>
<feature type="region of interest" description="Disordered" evidence="1">
    <location>
        <begin position="1"/>
        <end position="51"/>
    </location>
</feature>
<evidence type="ECO:0000313" key="2">
    <source>
        <dbReference type="EMBL" id="ADT98110.1"/>
    </source>
</evidence>
<protein>
    <submittedName>
        <fullName evidence="2">Uncharacterized protein</fullName>
    </submittedName>
</protein>
<feature type="compositionally biased region" description="Basic and acidic residues" evidence="1">
    <location>
        <begin position="19"/>
        <end position="30"/>
    </location>
</feature>
<evidence type="ECO:0000313" key="3">
    <source>
        <dbReference type="Proteomes" id="UP000008916"/>
    </source>
</evidence>